<accession>A0AA37Q2F5</accession>
<comment type="caution">
    <text evidence="3">The sequence shown here is derived from an EMBL/GenBank/DDBJ whole genome shotgun (WGS) entry which is preliminary data.</text>
</comment>
<gene>
    <name evidence="3" type="ORF">rosag_18680</name>
</gene>
<evidence type="ECO:0000313" key="4">
    <source>
        <dbReference type="Proteomes" id="UP001161325"/>
    </source>
</evidence>
<evidence type="ECO:0000313" key="3">
    <source>
        <dbReference type="EMBL" id="GLC25355.1"/>
    </source>
</evidence>
<reference evidence="3" key="1">
    <citation type="submission" date="2022-08" db="EMBL/GenBank/DDBJ databases">
        <title>Draft genome sequencing of Roseisolibacter agri AW1220.</title>
        <authorList>
            <person name="Tobiishi Y."/>
            <person name="Tonouchi A."/>
        </authorList>
    </citation>
    <scope>NUCLEOTIDE SEQUENCE</scope>
    <source>
        <strain evidence="3">AW1220</strain>
    </source>
</reference>
<feature type="region of interest" description="Disordered" evidence="1">
    <location>
        <begin position="139"/>
        <end position="158"/>
    </location>
</feature>
<keyword evidence="4" id="KW-1185">Reference proteome</keyword>
<name>A0AA37Q2F5_9BACT</name>
<proteinExistence type="predicted"/>
<keyword evidence="2" id="KW-0732">Signal</keyword>
<feature type="chain" id="PRO_5041260033" description="Tat pathway signal protein" evidence="2">
    <location>
        <begin position="32"/>
        <end position="252"/>
    </location>
</feature>
<dbReference type="RefSeq" id="WP_284349810.1">
    <property type="nucleotide sequence ID" value="NZ_BRXS01000003.1"/>
</dbReference>
<dbReference type="Proteomes" id="UP001161325">
    <property type="component" value="Unassembled WGS sequence"/>
</dbReference>
<feature type="compositionally biased region" description="Basic and acidic residues" evidence="1">
    <location>
        <begin position="139"/>
        <end position="148"/>
    </location>
</feature>
<sequence>MSSDTTPRRDFLAQLAAAGLVSAGLSTVGCAASTAGAQGPAAGAAPAGGATGGAPAFDDAWSARVRAAKHRAVFDSPEVSDGLALWQAWLFRRGYRDALGPAEAQAAVPVVVIRHAATVLAVDDALWAKYKLGESRKINDPVSKKPAERNPYARPLPDAPKPEGNFAVMLEGQPEPNLEGIVRDGGVVLACNVALENLIGGIARRTTQTPEAVRAEVRAHLVPGVVLQPSGVYAVLRAQEVGAVYMRSTPSA</sequence>
<evidence type="ECO:0008006" key="5">
    <source>
        <dbReference type="Google" id="ProtNLM"/>
    </source>
</evidence>
<dbReference type="InterPro" id="IPR006311">
    <property type="entry name" value="TAT_signal"/>
</dbReference>
<feature type="signal peptide" evidence="2">
    <location>
        <begin position="1"/>
        <end position="31"/>
    </location>
</feature>
<dbReference type="EMBL" id="BRXS01000003">
    <property type="protein sequence ID" value="GLC25355.1"/>
    <property type="molecule type" value="Genomic_DNA"/>
</dbReference>
<protein>
    <recommendedName>
        <fullName evidence="5">Tat pathway signal protein</fullName>
    </recommendedName>
</protein>
<evidence type="ECO:0000256" key="1">
    <source>
        <dbReference type="SAM" id="MobiDB-lite"/>
    </source>
</evidence>
<dbReference type="PROSITE" id="PS51318">
    <property type="entry name" value="TAT"/>
    <property type="match status" value="1"/>
</dbReference>
<organism evidence="3 4">
    <name type="scientific">Roseisolibacter agri</name>
    <dbReference type="NCBI Taxonomy" id="2014610"/>
    <lineage>
        <taxon>Bacteria</taxon>
        <taxon>Pseudomonadati</taxon>
        <taxon>Gemmatimonadota</taxon>
        <taxon>Gemmatimonadia</taxon>
        <taxon>Gemmatimonadales</taxon>
        <taxon>Gemmatimonadaceae</taxon>
        <taxon>Roseisolibacter</taxon>
    </lineage>
</organism>
<evidence type="ECO:0000256" key="2">
    <source>
        <dbReference type="SAM" id="SignalP"/>
    </source>
</evidence>
<dbReference type="AlphaFoldDB" id="A0AA37Q2F5"/>